<organism evidence="2 3">
    <name type="scientific">Saccharospirillum salsuginis</name>
    <dbReference type="NCBI Taxonomy" id="418750"/>
    <lineage>
        <taxon>Bacteria</taxon>
        <taxon>Pseudomonadati</taxon>
        <taxon>Pseudomonadota</taxon>
        <taxon>Gammaproteobacteria</taxon>
        <taxon>Oceanospirillales</taxon>
        <taxon>Saccharospirillaceae</taxon>
        <taxon>Saccharospirillum</taxon>
    </lineage>
</organism>
<accession>A0A918KKU8</accession>
<dbReference type="AlphaFoldDB" id="A0A918KKU8"/>
<evidence type="ECO:0000313" key="2">
    <source>
        <dbReference type="EMBL" id="GGX67794.1"/>
    </source>
</evidence>
<dbReference type="Proteomes" id="UP000626148">
    <property type="component" value="Unassembled WGS sequence"/>
</dbReference>
<protein>
    <recommendedName>
        <fullName evidence="4">DUF3392 domain-containing protein</fullName>
    </recommendedName>
</protein>
<feature type="transmembrane region" description="Helical" evidence="1">
    <location>
        <begin position="80"/>
        <end position="104"/>
    </location>
</feature>
<dbReference type="EMBL" id="BMXR01000011">
    <property type="protein sequence ID" value="GGX67794.1"/>
    <property type="molecule type" value="Genomic_DNA"/>
</dbReference>
<dbReference type="Pfam" id="PF11872">
    <property type="entry name" value="DUF3392"/>
    <property type="match status" value="1"/>
</dbReference>
<dbReference type="InterPro" id="IPR021813">
    <property type="entry name" value="DUF3392"/>
</dbReference>
<reference evidence="2" key="2">
    <citation type="submission" date="2020-09" db="EMBL/GenBank/DDBJ databases">
        <authorList>
            <person name="Sun Q."/>
            <person name="Kim S."/>
        </authorList>
    </citation>
    <scope>NUCLEOTIDE SEQUENCE</scope>
    <source>
        <strain evidence="2">KCTC 22169</strain>
    </source>
</reference>
<proteinExistence type="predicted"/>
<evidence type="ECO:0000256" key="1">
    <source>
        <dbReference type="SAM" id="Phobius"/>
    </source>
</evidence>
<feature type="transmembrane region" description="Helical" evidence="1">
    <location>
        <begin position="20"/>
        <end position="39"/>
    </location>
</feature>
<sequence>MSFIIDLLSALSGLIRPHLTFVASALVATLLVIYGNNINRAVWALVRGAHFIVRTLVFVLLCALGYGALTVYLIPFLRRLLLAAGPVWLGLLVVVAFLFVGWLAERHSRRA</sequence>
<comment type="caution">
    <text evidence="2">The sequence shown here is derived from an EMBL/GenBank/DDBJ whole genome shotgun (WGS) entry which is preliminary data.</text>
</comment>
<keyword evidence="1" id="KW-0812">Transmembrane</keyword>
<keyword evidence="1" id="KW-1133">Transmembrane helix</keyword>
<keyword evidence="1" id="KW-0472">Membrane</keyword>
<reference evidence="2" key="1">
    <citation type="journal article" date="2014" name="Int. J. Syst. Evol. Microbiol.">
        <title>Complete genome sequence of Corynebacterium casei LMG S-19264T (=DSM 44701T), isolated from a smear-ripened cheese.</title>
        <authorList>
            <consortium name="US DOE Joint Genome Institute (JGI-PGF)"/>
            <person name="Walter F."/>
            <person name="Albersmeier A."/>
            <person name="Kalinowski J."/>
            <person name="Ruckert C."/>
        </authorList>
    </citation>
    <scope>NUCLEOTIDE SEQUENCE</scope>
    <source>
        <strain evidence="2">KCTC 22169</strain>
    </source>
</reference>
<keyword evidence="3" id="KW-1185">Reference proteome</keyword>
<dbReference type="RefSeq" id="WP_189611942.1">
    <property type="nucleotide sequence ID" value="NZ_BMXR01000011.1"/>
</dbReference>
<gene>
    <name evidence="2" type="ORF">GCM10007392_39340</name>
</gene>
<evidence type="ECO:0008006" key="4">
    <source>
        <dbReference type="Google" id="ProtNLM"/>
    </source>
</evidence>
<feature type="transmembrane region" description="Helical" evidence="1">
    <location>
        <begin position="51"/>
        <end position="74"/>
    </location>
</feature>
<name>A0A918KKU8_9GAMM</name>
<evidence type="ECO:0000313" key="3">
    <source>
        <dbReference type="Proteomes" id="UP000626148"/>
    </source>
</evidence>